<feature type="transmembrane region" description="Helical" evidence="1">
    <location>
        <begin position="43"/>
        <end position="60"/>
    </location>
</feature>
<accession>H7EHA2</accession>
<dbReference type="PATRIC" id="fig|907348.3.peg.161"/>
<reference evidence="3 4" key="1">
    <citation type="submission" date="2011-09" db="EMBL/GenBank/DDBJ databases">
        <title>The draft genome of Treponema saccharophilum DSM 2985.</title>
        <authorList>
            <consortium name="US DOE Joint Genome Institute (JGI-PGF)"/>
            <person name="Lucas S."/>
            <person name="Copeland A."/>
            <person name="Lapidus A."/>
            <person name="Glavina del Rio T."/>
            <person name="Dalin E."/>
            <person name="Tice H."/>
            <person name="Bruce D."/>
            <person name="Goodwin L."/>
            <person name="Pitluck S."/>
            <person name="Peters L."/>
            <person name="Kyrpides N."/>
            <person name="Mavromatis K."/>
            <person name="Ivanova N."/>
            <person name="Markowitz V."/>
            <person name="Cheng J.-F."/>
            <person name="Hugenholtz P."/>
            <person name="Woyke T."/>
            <person name="Wu D."/>
            <person name="Gronow S."/>
            <person name="Wellnitz S."/>
            <person name="Brambilla E."/>
            <person name="Klenk H.-P."/>
            <person name="Eisen J.A."/>
        </authorList>
    </citation>
    <scope>NUCLEOTIDE SEQUENCE [LARGE SCALE GENOMIC DNA]</scope>
    <source>
        <strain evidence="3 4">DSM 2985</strain>
    </source>
</reference>
<proteinExistence type="predicted"/>
<evidence type="ECO:0000256" key="1">
    <source>
        <dbReference type="SAM" id="Phobius"/>
    </source>
</evidence>
<dbReference type="Proteomes" id="UP000003571">
    <property type="component" value="Unassembled WGS sequence"/>
</dbReference>
<dbReference type="Pfam" id="PF04892">
    <property type="entry name" value="VanZ"/>
    <property type="match status" value="1"/>
</dbReference>
<keyword evidence="1" id="KW-0472">Membrane</keyword>
<comment type="caution">
    <text evidence="3">The sequence shown here is derived from an EMBL/GenBank/DDBJ whole genome shotgun (WGS) entry which is preliminary data.</text>
</comment>
<dbReference type="InterPro" id="IPR006976">
    <property type="entry name" value="VanZ-like"/>
</dbReference>
<name>H7EHA2_9SPIR</name>
<protein>
    <submittedName>
        <fullName evidence="3">VanZ family protein</fullName>
    </submittedName>
</protein>
<dbReference type="NCBIfam" id="NF037970">
    <property type="entry name" value="vanZ_1"/>
    <property type="match status" value="1"/>
</dbReference>
<keyword evidence="1" id="KW-1133">Transmembrane helix</keyword>
<keyword evidence="4" id="KW-1185">Reference proteome</keyword>
<dbReference type="STRING" id="907348.TresaDRAFT_2476"/>
<gene>
    <name evidence="3" type="ORF">TresaDRAFT_2476</name>
</gene>
<dbReference type="AlphaFoldDB" id="H7EHA2"/>
<evidence type="ECO:0000313" key="3">
    <source>
        <dbReference type="EMBL" id="EIC03022.1"/>
    </source>
</evidence>
<dbReference type="OrthoDB" id="291892at2"/>
<dbReference type="RefSeq" id="WP_002701928.1">
    <property type="nucleotide sequence ID" value="NZ_AGRW01000025.1"/>
</dbReference>
<evidence type="ECO:0000313" key="4">
    <source>
        <dbReference type="Proteomes" id="UP000003571"/>
    </source>
</evidence>
<keyword evidence="1" id="KW-0812">Transmembrane</keyword>
<evidence type="ECO:0000259" key="2">
    <source>
        <dbReference type="Pfam" id="PF04892"/>
    </source>
</evidence>
<feature type="transmembrane region" description="Helical" evidence="1">
    <location>
        <begin position="67"/>
        <end position="84"/>
    </location>
</feature>
<sequence length="135" mass="14389">MRAKFLFAALRWVPAFAIVCVSWHLSSLPRIEMMPSFWNADKLVHTVCFAGLAFWAAFGAKAHALRSSWIPALFVSAYGIIDEVHQSFTPGRSSSVPDWCADTLGGIIGSLAFVAALSVLSAIRSGSAKSGKSGG</sequence>
<feature type="transmembrane region" description="Helical" evidence="1">
    <location>
        <begin position="104"/>
        <end position="123"/>
    </location>
</feature>
<feature type="domain" description="VanZ-like" evidence="2">
    <location>
        <begin position="35"/>
        <end position="114"/>
    </location>
</feature>
<dbReference type="EMBL" id="AGRW01000025">
    <property type="protein sequence ID" value="EIC03022.1"/>
    <property type="molecule type" value="Genomic_DNA"/>
</dbReference>
<dbReference type="eggNOG" id="COG5652">
    <property type="taxonomic scope" value="Bacteria"/>
</dbReference>
<organism evidence="3 4">
    <name type="scientific">Treponema saccharophilum DSM 2985</name>
    <dbReference type="NCBI Taxonomy" id="907348"/>
    <lineage>
        <taxon>Bacteria</taxon>
        <taxon>Pseudomonadati</taxon>
        <taxon>Spirochaetota</taxon>
        <taxon>Spirochaetia</taxon>
        <taxon>Spirochaetales</taxon>
        <taxon>Treponemataceae</taxon>
        <taxon>Treponema</taxon>
    </lineage>
</organism>